<comment type="caution">
    <text evidence="2">The sequence shown here is derived from an EMBL/GenBank/DDBJ whole genome shotgun (WGS) entry which is preliminary data.</text>
</comment>
<dbReference type="EMBL" id="BGPR01063049">
    <property type="protein sequence ID" value="GBO38363.1"/>
    <property type="molecule type" value="Genomic_DNA"/>
</dbReference>
<protein>
    <submittedName>
        <fullName evidence="2">Uncharacterized protein</fullName>
    </submittedName>
</protein>
<evidence type="ECO:0000313" key="3">
    <source>
        <dbReference type="Proteomes" id="UP000499080"/>
    </source>
</evidence>
<dbReference type="AlphaFoldDB" id="A0A4Y2WLH3"/>
<dbReference type="Proteomes" id="UP000499080">
    <property type="component" value="Unassembled WGS sequence"/>
</dbReference>
<reference evidence="2 3" key="1">
    <citation type="journal article" date="2019" name="Sci. Rep.">
        <title>Orb-weaving spider Araneus ventricosus genome elucidates the spidroin gene catalogue.</title>
        <authorList>
            <person name="Kono N."/>
            <person name="Nakamura H."/>
            <person name="Ohtoshi R."/>
            <person name="Moran D.A.P."/>
            <person name="Shinohara A."/>
            <person name="Yoshida Y."/>
            <person name="Fujiwara M."/>
            <person name="Mori M."/>
            <person name="Tomita M."/>
            <person name="Arakawa K."/>
        </authorList>
    </citation>
    <scope>NUCLEOTIDE SEQUENCE [LARGE SCALE GENOMIC DNA]</scope>
</reference>
<feature type="compositionally biased region" description="Polar residues" evidence="1">
    <location>
        <begin position="1"/>
        <end position="11"/>
    </location>
</feature>
<feature type="region of interest" description="Disordered" evidence="1">
    <location>
        <begin position="1"/>
        <end position="20"/>
    </location>
</feature>
<proteinExistence type="predicted"/>
<accession>A0A4Y2WLH3</accession>
<gene>
    <name evidence="2" type="ORF">AVEN_27475_1</name>
</gene>
<keyword evidence="3" id="KW-1185">Reference proteome</keyword>
<name>A0A4Y2WLH3_ARAVE</name>
<organism evidence="2 3">
    <name type="scientific">Araneus ventricosus</name>
    <name type="common">Orbweaver spider</name>
    <name type="synonym">Epeira ventricosa</name>
    <dbReference type="NCBI Taxonomy" id="182803"/>
    <lineage>
        <taxon>Eukaryota</taxon>
        <taxon>Metazoa</taxon>
        <taxon>Ecdysozoa</taxon>
        <taxon>Arthropoda</taxon>
        <taxon>Chelicerata</taxon>
        <taxon>Arachnida</taxon>
        <taxon>Araneae</taxon>
        <taxon>Araneomorphae</taxon>
        <taxon>Entelegynae</taxon>
        <taxon>Araneoidea</taxon>
        <taxon>Araneidae</taxon>
        <taxon>Araneus</taxon>
    </lineage>
</organism>
<evidence type="ECO:0000256" key="1">
    <source>
        <dbReference type="SAM" id="MobiDB-lite"/>
    </source>
</evidence>
<sequence length="138" mass="15247">MVQNGKENNGSRGTGRIGNMVQRNGKIGTWSIDRTLHCSLEQFILQSLLRKLCTRSNLCVASPRTKNLSESCNPVNPLPCPLQPHVRKSDQSPQTNLDGNICPGSPDNVRVRLIPAPPIKSLKTLLQIKIQILVTRES</sequence>
<evidence type="ECO:0000313" key="2">
    <source>
        <dbReference type="EMBL" id="GBO38363.1"/>
    </source>
</evidence>